<sequence>MKSQTNKRVLLHIGGYKTGSTAIQRYCHSHRNELEGVGIHYLTNARPKHSDSNSHSVLPGSLLKMVGEPTPKWYQDKANLEQVIANCRSEIEMTKAPAILFSSEEFAVLPLCSMAKQQVIKALLVELVNMNPK</sequence>
<keyword evidence="2" id="KW-1185">Reference proteome</keyword>
<gene>
    <name evidence="1" type="ORF">EYC87_18500</name>
</gene>
<evidence type="ECO:0000313" key="1">
    <source>
        <dbReference type="EMBL" id="MCX2975576.1"/>
    </source>
</evidence>
<dbReference type="EMBL" id="SHNP01000009">
    <property type="protein sequence ID" value="MCX2975576.1"/>
    <property type="molecule type" value="Genomic_DNA"/>
</dbReference>
<proteinExistence type="predicted"/>
<organism evidence="1 2">
    <name type="scientific">Candidatus Seongchinamella marina</name>
    <dbReference type="NCBI Taxonomy" id="2518990"/>
    <lineage>
        <taxon>Bacteria</taxon>
        <taxon>Pseudomonadati</taxon>
        <taxon>Pseudomonadota</taxon>
        <taxon>Gammaproteobacteria</taxon>
        <taxon>Cellvibrionales</taxon>
        <taxon>Halieaceae</taxon>
        <taxon>Seongchinamella</taxon>
    </lineage>
</organism>
<reference evidence="1" key="1">
    <citation type="submission" date="2019-02" db="EMBL/GenBank/DDBJ databases">
        <authorList>
            <person name="Li S.-H."/>
        </authorList>
    </citation>
    <scope>NUCLEOTIDE SEQUENCE</scope>
    <source>
        <strain evidence="1">IMCC8485</strain>
    </source>
</reference>
<name>A0ABT3SZY9_9GAMM</name>
<evidence type="ECO:0000313" key="2">
    <source>
        <dbReference type="Proteomes" id="UP001143307"/>
    </source>
</evidence>
<protein>
    <submittedName>
        <fullName evidence="1">Uncharacterized protein</fullName>
    </submittedName>
</protein>
<dbReference type="Proteomes" id="UP001143307">
    <property type="component" value="Unassembled WGS sequence"/>
</dbReference>
<comment type="caution">
    <text evidence="1">The sequence shown here is derived from an EMBL/GenBank/DDBJ whole genome shotgun (WGS) entry which is preliminary data.</text>
</comment>
<accession>A0ABT3SZY9</accession>
<dbReference type="RefSeq" id="WP_279254209.1">
    <property type="nucleotide sequence ID" value="NZ_SHNP01000009.1"/>
</dbReference>